<feature type="binding site" evidence="3">
    <location>
        <begin position="194"/>
        <end position="195"/>
    </location>
    <ligand>
        <name>substrate</name>
    </ligand>
</feature>
<dbReference type="RefSeq" id="WP_317044162.1">
    <property type="nucleotide sequence ID" value="NZ_AP014564.1"/>
</dbReference>
<feature type="binding site" evidence="3">
    <location>
        <position position="60"/>
    </location>
    <ligand>
        <name>substrate</name>
    </ligand>
</feature>
<evidence type="ECO:0000313" key="6">
    <source>
        <dbReference type="Proteomes" id="UP000243197"/>
    </source>
</evidence>
<feature type="site" description="Could be important to modulate the pK values of the two catalytic cysteine residues" evidence="3">
    <location>
        <position position="133"/>
    </location>
</feature>
<evidence type="ECO:0000256" key="4">
    <source>
        <dbReference type="NCBIfam" id="TIGR00652"/>
    </source>
</evidence>
<dbReference type="GO" id="GO:0005829">
    <property type="term" value="C:cytosol"/>
    <property type="evidence" value="ECO:0007669"/>
    <property type="project" value="TreeGrafter"/>
</dbReference>
<evidence type="ECO:0000256" key="2">
    <source>
        <dbReference type="ARBA" id="ARBA00023235"/>
    </source>
</evidence>
<proteinExistence type="inferred from homology"/>
<dbReference type="EMBL" id="AP014564">
    <property type="protein sequence ID" value="BAV94513.1"/>
    <property type="molecule type" value="Genomic_DNA"/>
</dbReference>
<comment type="catalytic activity">
    <reaction evidence="3">
        <text>(2S,6S)-2,6-diaminopimelate = meso-2,6-diaminopimelate</text>
        <dbReference type="Rhea" id="RHEA:15393"/>
        <dbReference type="ChEBI" id="CHEBI:57609"/>
        <dbReference type="ChEBI" id="CHEBI:57791"/>
        <dbReference type="EC" id="5.1.1.7"/>
    </reaction>
</comment>
<dbReference type="KEGG" id="ise:JBKA6_0500"/>
<dbReference type="NCBIfam" id="TIGR00652">
    <property type="entry name" value="DapF"/>
    <property type="match status" value="1"/>
</dbReference>
<dbReference type="EC" id="5.1.1.7" evidence="3 4"/>
<organism evidence="5 6">
    <name type="scientific">Ichthyobacterium seriolicida</name>
    <dbReference type="NCBI Taxonomy" id="242600"/>
    <lineage>
        <taxon>Bacteria</taxon>
        <taxon>Pseudomonadati</taxon>
        <taxon>Bacteroidota</taxon>
        <taxon>Flavobacteriia</taxon>
        <taxon>Flavobacteriales</taxon>
        <taxon>Ichthyobacteriaceae</taxon>
        <taxon>Ichthyobacterium</taxon>
    </lineage>
</organism>
<comment type="function">
    <text evidence="3">Catalyzes the stereoinversion of LL-2,6-diaminopimelate (L,L-DAP) to meso-diaminopimelate (meso-DAP), a precursor of L-lysine and an essential component of the bacterial peptidoglycan.</text>
</comment>
<reference evidence="5 6" key="1">
    <citation type="submission" date="2014-03" db="EMBL/GenBank/DDBJ databases">
        <title>complete genome sequence of Flavobacteriaceae bacterium JBKA-6.</title>
        <authorList>
            <person name="Takano T."/>
            <person name="Nakamura Y."/>
            <person name="Takuma S."/>
            <person name="Yasuike M."/>
            <person name="Matsuyama T."/>
            <person name="Sakai T."/>
            <person name="Fujiwara A."/>
            <person name="Kimoto K."/>
            <person name="Fukuda Y."/>
            <person name="Kondo H."/>
            <person name="Hirono I."/>
            <person name="Nakayasu C."/>
        </authorList>
    </citation>
    <scope>NUCLEOTIDE SEQUENCE [LARGE SCALE GENOMIC DNA]</scope>
    <source>
        <strain evidence="5 6">JBKA-6</strain>
    </source>
</reference>
<keyword evidence="3" id="KW-0457">Lysine biosynthesis</keyword>
<accession>A0A1J1DXF9</accession>
<feature type="active site" description="Proton acceptor" evidence="3">
    <location>
        <position position="193"/>
    </location>
</feature>
<dbReference type="SUPFAM" id="SSF54506">
    <property type="entry name" value="Diaminopimelate epimerase-like"/>
    <property type="match status" value="2"/>
</dbReference>
<comment type="subunit">
    <text evidence="3">Homodimer.</text>
</comment>
<feature type="active site" description="Proton donor" evidence="3">
    <location>
        <position position="69"/>
    </location>
</feature>
<dbReference type="UniPathway" id="UPA00034">
    <property type="reaction ID" value="UER00025"/>
</dbReference>
<feature type="binding site" evidence="3">
    <location>
        <position position="11"/>
    </location>
    <ligand>
        <name>substrate</name>
    </ligand>
</feature>
<dbReference type="InterPro" id="IPR001653">
    <property type="entry name" value="DAP_epimerase_DapF"/>
</dbReference>
<feature type="binding site" evidence="3">
    <location>
        <begin position="183"/>
        <end position="184"/>
    </location>
    <ligand>
        <name>substrate</name>
    </ligand>
</feature>
<dbReference type="GO" id="GO:0009089">
    <property type="term" value="P:lysine biosynthetic process via diaminopimelate"/>
    <property type="evidence" value="ECO:0007669"/>
    <property type="project" value="UniProtKB-UniRule"/>
</dbReference>
<protein>
    <recommendedName>
        <fullName evidence="3 4">Diaminopimelate epimerase</fullName>
        <shortName evidence="3">DAP epimerase</shortName>
        <ecNumber evidence="3 4">5.1.1.7</ecNumber>
    </recommendedName>
    <alternativeName>
        <fullName evidence="3">PLP-independent amino acid racemase</fullName>
    </alternativeName>
</protein>
<feature type="binding site" evidence="3">
    <location>
        <position position="165"/>
    </location>
    <ligand>
        <name>substrate</name>
    </ligand>
</feature>
<keyword evidence="6" id="KW-1185">Reference proteome</keyword>
<dbReference type="GO" id="GO:0008837">
    <property type="term" value="F:diaminopimelate epimerase activity"/>
    <property type="evidence" value="ECO:0007669"/>
    <property type="project" value="UniProtKB-UniRule"/>
</dbReference>
<feature type="site" description="Could be important to modulate the pK values of the two catalytic cysteine residues" evidence="3">
    <location>
        <position position="183"/>
    </location>
</feature>
<dbReference type="HAMAP" id="MF_00197">
    <property type="entry name" value="DAP_epimerase"/>
    <property type="match status" value="1"/>
</dbReference>
<name>A0A1J1DXF9_9FLAO</name>
<dbReference type="AlphaFoldDB" id="A0A1J1DXF9"/>
<keyword evidence="3" id="KW-0028">Amino-acid biosynthesis</keyword>
<dbReference type="Gene3D" id="3.10.310.10">
    <property type="entry name" value="Diaminopimelate Epimerase, Chain A, domain 1"/>
    <property type="match status" value="2"/>
</dbReference>
<feature type="binding site" evidence="3">
    <location>
        <begin position="70"/>
        <end position="71"/>
    </location>
    <ligand>
        <name>substrate</name>
    </ligand>
</feature>
<comment type="caution">
    <text evidence="3">Lacks conserved residue(s) required for the propagation of feature annotation.</text>
</comment>
<dbReference type="Proteomes" id="UP000243197">
    <property type="component" value="Chromosome"/>
</dbReference>
<sequence>MQLYKYQATGNDFIIIDDRNDEFIRDKVNILCDRRFGIGADGLILLKKSYSYDFKMIYYNSDGKESSMCGNGGSCIVAFAKKIGLINNTSTFEAIDGVHSSEILGEQVKLKMCDVYEIISHEDHFFLDTGSPHYIKRVDDVKVIDVVKKGAEIRYGKQYSKHGVNVNFLELKNSGELFIRTYERGVENETLGCGTGAVAAAIVSRKMNWIKAQEILVNTLGGSLRVSFENERDTFKNIYLTAKPTFIFETSID</sequence>
<comment type="subcellular location">
    <subcellularLocation>
        <location evidence="3">Cytoplasm</location>
    </subcellularLocation>
</comment>
<evidence type="ECO:0000256" key="3">
    <source>
        <dbReference type="HAMAP-Rule" id="MF_00197"/>
    </source>
</evidence>
<evidence type="ECO:0000256" key="1">
    <source>
        <dbReference type="ARBA" id="ARBA00010219"/>
    </source>
</evidence>
<dbReference type="PANTHER" id="PTHR31689:SF0">
    <property type="entry name" value="DIAMINOPIMELATE EPIMERASE"/>
    <property type="match status" value="1"/>
</dbReference>
<dbReference type="Pfam" id="PF01678">
    <property type="entry name" value="DAP_epimerase"/>
    <property type="match status" value="2"/>
</dbReference>
<gene>
    <name evidence="3" type="primary">dapF</name>
    <name evidence="5" type="ORF">JBKA6_0500</name>
</gene>
<evidence type="ECO:0000313" key="5">
    <source>
        <dbReference type="EMBL" id="BAV94513.1"/>
    </source>
</evidence>
<keyword evidence="2 3" id="KW-0413">Isomerase</keyword>
<keyword evidence="3" id="KW-0963">Cytoplasm</keyword>
<comment type="pathway">
    <text evidence="3">Amino-acid biosynthesis; L-lysine biosynthesis via DAP pathway; DL-2,6-diaminopimelate from LL-2,6-diaminopimelate: step 1/1.</text>
</comment>
<dbReference type="PANTHER" id="PTHR31689">
    <property type="entry name" value="DIAMINOPIMELATE EPIMERASE, CHLOROPLASTIC"/>
    <property type="match status" value="1"/>
</dbReference>
<comment type="similarity">
    <text evidence="1 3">Belongs to the diaminopimelate epimerase family.</text>
</comment>